<dbReference type="InterPro" id="IPR029063">
    <property type="entry name" value="SAM-dependent_MTases_sf"/>
</dbReference>
<dbReference type="Proteomes" id="UP000256869">
    <property type="component" value="Unassembled WGS sequence"/>
</dbReference>
<organism evidence="3 4">
    <name type="scientific">Cohnella lupini</name>
    <dbReference type="NCBI Taxonomy" id="1294267"/>
    <lineage>
        <taxon>Bacteria</taxon>
        <taxon>Bacillati</taxon>
        <taxon>Bacillota</taxon>
        <taxon>Bacilli</taxon>
        <taxon>Bacillales</taxon>
        <taxon>Paenibacillaceae</taxon>
        <taxon>Cohnella</taxon>
    </lineage>
</organism>
<dbReference type="InterPro" id="IPR001173">
    <property type="entry name" value="Glyco_trans_2-like"/>
</dbReference>
<evidence type="ECO:0000313" key="3">
    <source>
        <dbReference type="EMBL" id="RED57586.1"/>
    </source>
</evidence>
<dbReference type="OrthoDB" id="396512at2"/>
<dbReference type="SUPFAM" id="SSF53335">
    <property type="entry name" value="S-adenosyl-L-methionine-dependent methyltransferases"/>
    <property type="match status" value="1"/>
</dbReference>
<gene>
    <name evidence="3" type="ORF">DFP95_11059</name>
</gene>
<evidence type="ECO:0000313" key="4">
    <source>
        <dbReference type="Proteomes" id="UP000256869"/>
    </source>
</evidence>
<dbReference type="Gene3D" id="3.40.50.720">
    <property type="entry name" value="NAD(P)-binding Rossmann-like Domain"/>
    <property type="match status" value="1"/>
</dbReference>
<evidence type="ECO:0000256" key="1">
    <source>
        <dbReference type="ARBA" id="ARBA00006739"/>
    </source>
</evidence>
<dbReference type="EMBL" id="QRDY01000010">
    <property type="protein sequence ID" value="RED57586.1"/>
    <property type="molecule type" value="Genomic_DNA"/>
</dbReference>
<comment type="caution">
    <text evidence="3">The sequence shown here is derived from an EMBL/GenBank/DDBJ whole genome shotgun (WGS) entry which is preliminary data.</text>
</comment>
<dbReference type="PANTHER" id="PTHR22916:SF3">
    <property type="entry name" value="UDP-GLCNAC:BETAGAL BETA-1,3-N-ACETYLGLUCOSAMINYLTRANSFERASE-LIKE PROTEIN 1"/>
    <property type="match status" value="1"/>
</dbReference>
<dbReference type="InterPro" id="IPR029044">
    <property type="entry name" value="Nucleotide-diphossugar_trans"/>
</dbReference>
<dbReference type="AlphaFoldDB" id="A0A3D9I8V0"/>
<protein>
    <submittedName>
        <fullName evidence="3">Glycosyl transferase family 2</fullName>
    </submittedName>
</protein>
<dbReference type="SUPFAM" id="SSF53448">
    <property type="entry name" value="Nucleotide-diphospho-sugar transferases"/>
    <property type="match status" value="1"/>
</dbReference>
<reference evidence="3 4" key="1">
    <citation type="submission" date="2018-07" db="EMBL/GenBank/DDBJ databases">
        <title>Genomic Encyclopedia of Type Strains, Phase III (KMG-III): the genomes of soil and plant-associated and newly described type strains.</title>
        <authorList>
            <person name="Whitman W."/>
        </authorList>
    </citation>
    <scope>NUCLEOTIDE SEQUENCE [LARGE SCALE GENOMIC DNA]</scope>
    <source>
        <strain evidence="3 4">CECT 8236</strain>
    </source>
</reference>
<keyword evidence="4" id="KW-1185">Reference proteome</keyword>
<accession>A0A3D9I8V0</accession>
<dbReference type="Gene3D" id="3.90.550.10">
    <property type="entry name" value="Spore Coat Polysaccharide Biosynthesis Protein SpsA, Chain A"/>
    <property type="match status" value="1"/>
</dbReference>
<evidence type="ECO:0000259" key="2">
    <source>
        <dbReference type="Pfam" id="PF00535"/>
    </source>
</evidence>
<name>A0A3D9I8V0_9BACL</name>
<dbReference type="Pfam" id="PF00535">
    <property type="entry name" value="Glycos_transf_2"/>
    <property type="match status" value="1"/>
</dbReference>
<sequence>MRREYPLVSIVIPVYNGSNYLRDAIDSALVQTYPNVEVIVVNDGSCDDGATERIAISYGDRIRYYAKENGGVATALNRGIQEMKGDYFSWLSHDDMYKPDKIDKEVGAIFRLNDLTRIVYSEYDQLDVHSGRTTPIRDSQSYSIEQLTNSVFPAVHNLIHGCSLLIHRMHFDRVGIFDEKLVTTQDYDLWFRMFRHQRLVFVPEPLLISRQHEEQGSKTISRHGLEREELYLGFMNQLSEDEMGSMYGSPYNCYYQLSRVLKDAGLETAYRYAKQKFLTATVPNDVNVKLGLFNEQIKQFSDGKARQVCIFGAGNYGLRLLQELKDRQVQVDFFSDNDPSKWGLNFNQVECIEPAALSPYKENMLVLVAARTPGEIVKQLTFAGYPYVRKKQDLDTKFIEIPPGRQQVLD</sequence>
<comment type="similarity">
    <text evidence="1">Belongs to the glycosyltransferase 2 family.</text>
</comment>
<dbReference type="RefSeq" id="WP_115993881.1">
    <property type="nucleotide sequence ID" value="NZ_QRDY01000010.1"/>
</dbReference>
<dbReference type="GO" id="GO:0016758">
    <property type="term" value="F:hexosyltransferase activity"/>
    <property type="evidence" value="ECO:0007669"/>
    <property type="project" value="UniProtKB-ARBA"/>
</dbReference>
<proteinExistence type="inferred from homology"/>
<feature type="domain" description="Glycosyltransferase 2-like" evidence="2">
    <location>
        <begin position="9"/>
        <end position="167"/>
    </location>
</feature>
<keyword evidence="3" id="KW-0808">Transferase</keyword>
<dbReference type="PANTHER" id="PTHR22916">
    <property type="entry name" value="GLYCOSYLTRANSFERASE"/>
    <property type="match status" value="1"/>
</dbReference>